<accession>A0A6C0BU46</accession>
<reference evidence="1" key="1">
    <citation type="journal article" date="2020" name="Nature">
        <title>Giant virus diversity and host interactions through global metagenomics.</title>
        <authorList>
            <person name="Schulz F."/>
            <person name="Roux S."/>
            <person name="Paez-Espino D."/>
            <person name="Jungbluth S."/>
            <person name="Walsh D.A."/>
            <person name="Denef V.J."/>
            <person name="McMahon K.D."/>
            <person name="Konstantinidis K.T."/>
            <person name="Eloe-Fadrosh E.A."/>
            <person name="Kyrpides N.C."/>
            <person name="Woyke T."/>
        </authorList>
    </citation>
    <scope>NUCLEOTIDE SEQUENCE</scope>
    <source>
        <strain evidence="1">GVMAG-M-3300018868-6</strain>
    </source>
</reference>
<organism evidence="1">
    <name type="scientific">viral metagenome</name>
    <dbReference type="NCBI Taxonomy" id="1070528"/>
    <lineage>
        <taxon>unclassified sequences</taxon>
        <taxon>metagenomes</taxon>
        <taxon>organismal metagenomes</taxon>
    </lineage>
</organism>
<evidence type="ECO:0000313" key="1">
    <source>
        <dbReference type="EMBL" id="QHS95867.1"/>
    </source>
</evidence>
<proteinExistence type="predicted"/>
<dbReference type="EMBL" id="MN739259">
    <property type="protein sequence ID" value="QHS95867.1"/>
    <property type="molecule type" value="Genomic_DNA"/>
</dbReference>
<name>A0A6C0BU46_9ZZZZ</name>
<protein>
    <submittedName>
        <fullName evidence="1">Uncharacterized protein</fullName>
    </submittedName>
</protein>
<dbReference type="AlphaFoldDB" id="A0A6C0BU46"/>
<sequence>MSSQITIMLPYVYAGINTDYISHIIGQLGIGTIKGTDMRQVGDHQQAFIHMDNIDIKNPSISALNEGQTLEVTYDAHGHYWKMVKYIRRGPSPETHARVIQMAAEREAREAKAIQASIATQEQRKIDEFTAEFEAEQAHIDAVVAGTADYKFEPTADQQAEKIQHVIDILNDAKTRPTLLTKEEKAALVRKFAEMMFYL</sequence>